<keyword evidence="2" id="KW-1185">Reference proteome</keyword>
<dbReference type="EMBL" id="JADGMS010000018">
    <property type="protein sequence ID" value="KAF9662142.1"/>
    <property type="molecule type" value="Genomic_DNA"/>
</dbReference>
<protein>
    <submittedName>
        <fullName evidence="1">Uncharacterized protein</fullName>
    </submittedName>
</protein>
<sequence length="112" mass="12329">MYLLTAKGWKGTEITPIGMPSPPNDVWKFGKGHRKISQSKEDSSCDPEIYQACDGNGDLNLGKVRGLVVKFGFGDEVNVQNTLVRRSSDAISLFREIQIEGVCPDKIIMVSV</sequence>
<proteinExistence type="predicted"/>
<evidence type="ECO:0000313" key="1">
    <source>
        <dbReference type="EMBL" id="KAF9662142.1"/>
    </source>
</evidence>
<dbReference type="Proteomes" id="UP000657918">
    <property type="component" value="Unassembled WGS sequence"/>
</dbReference>
<accession>A0A835J2W3</accession>
<organism evidence="1 2">
    <name type="scientific">Salix dunnii</name>
    <dbReference type="NCBI Taxonomy" id="1413687"/>
    <lineage>
        <taxon>Eukaryota</taxon>
        <taxon>Viridiplantae</taxon>
        <taxon>Streptophyta</taxon>
        <taxon>Embryophyta</taxon>
        <taxon>Tracheophyta</taxon>
        <taxon>Spermatophyta</taxon>
        <taxon>Magnoliopsida</taxon>
        <taxon>eudicotyledons</taxon>
        <taxon>Gunneridae</taxon>
        <taxon>Pentapetalae</taxon>
        <taxon>rosids</taxon>
        <taxon>fabids</taxon>
        <taxon>Malpighiales</taxon>
        <taxon>Salicaceae</taxon>
        <taxon>Saliceae</taxon>
        <taxon>Salix</taxon>
    </lineage>
</organism>
<evidence type="ECO:0000313" key="2">
    <source>
        <dbReference type="Proteomes" id="UP000657918"/>
    </source>
</evidence>
<comment type="caution">
    <text evidence="1">The sequence shown here is derived from an EMBL/GenBank/DDBJ whole genome shotgun (WGS) entry which is preliminary data.</text>
</comment>
<reference evidence="1 2" key="1">
    <citation type="submission" date="2020-10" db="EMBL/GenBank/DDBJ databases">
        <title>Plant Genome Project.</title>
        <authorList>
            <person name="Zhang R.-G."/>
        </authorList>
    </citation>
    <scope>NUCLEOTIDE SEQUENCE [LARGE SCALE GENOMIC DNA]</scope>
    <source>
        <strain evidence="1">FAFU-HL-1</strain>
        <tissue evidence="1">Leaf</tissue>
    </source>
</reference>
<name>A0A835J2W3_9ROSI</name>
<gene>
    <name evidence="1" type="ORF">SADUNF_Sadunf18G0022500</name>
</gene>
<dbReference type="AlphaFoldDB" id="A0A835J2W3"/>